<feature type="compositionally biased region" description="Low complexity" evidence="1">
    <location>
        <begin position="599"/>
        <end position="608"/>
    </location>
</feature>
<organism evidence="2 3">
    <name type="scientific">Rotaria magnacalcarata</name>
    <dbReference type="NCBI Taxonomy" id="392030"/>
    <lineage>
        <taxon>Eukaryota</taxon>
        <taxon>Metazoa</taxon>
        <taxon>Spiralia</taxon>
        <taxon>Gnathifera</taxon>
        <taxon>Rotifera</taxon>
        <taxon>Eurotatoria</taxon>
        <taxon>Bdelloidea</taxon>
        <taxon>Philodinida</taxon>
        <taxon>Philodinidae</taxon>
        <taxon>Rotaria</taxon>
    </lineage>
</organism>
<sequence length="636" mass="70128">MLSSRIINSNDGVEQRESRMPGSYRDWAGLVPNAAPSIPTIYPLNQQPLPLGPTGMAREQQVSFMPVTSPTRRHRSRPRSMTPDIVIERRRHHHHHHHRHGSSRRHRIIRIPFDDHPTLGLRGPPKRILEIERVPCRRHRKRHSSCCEIEYDDPPPQPNVLIANPMSDPYFPSGDTSFITSNDNSFDTLALLSSLTPEMIQNLPKQTVYLPPIHMPGSQADANTVLNTIVFPAEIINPVDGTLSILKSNSITHATETADIQPIVPVPSQSLLPNLPPRVPSASVSGPFMQQVQNLFQRLVLPQARSVFPPSNNPIIQPSLPIMPQYNAATNEINRLQTIPQVNTETEGPYPPANIRLINPPNNGPYNPTATLTPYNPSNSMTYRPANITPYQSSSTLPSSSTNMPSYRPANITPYNQASNPPFSSANNAPYRPANITPYQSASASSPNSTNALPYHPANITPYQSVNTRFSNPTNYTPYRPANITPHESSSITSSNPTDLAYLRPTNFTSSNPTTTMSPYRPANITPYSTRPNFSTAGSTIRPSIPSGPAPYISSSSNVSSDSFNSNPLDMNRAPRNLTNSAQSSLDTRNEPNQIMPKSILRNSNSNTISNTTYTRLNPRSVSSSNGIVRKNATLV</sequence>
<feature type="region of interest" description="Disordered" evidence="1">
    <location>
        <begin position="389"/>
        <end position="423"/>
    </location>
</feature>
<evidence type="ECO:0000313" key="3">
    <source>
        <dbReference type="Proteomes" id="UP000663855"/>
    </source>
</evidence>
<dbReference type="Proteomes" id="UP000663855">
    <property type="component" value="Unassembled WGS sequence"/>
</dbReference>
<protein>
    <submittedName>
        <fullName evidence="2">Uncharacterized protein</fullName>
    </submittedName>
</protein>
<dbReference type="AlphaFoldDB" id="A0A814G3P3"/>
<accession>A0A814G3P3</accession>
<evidence type="ECO:0000256" key="1">
    <source>
        <dbReference type="SAM" id="MobiDB-lite"/>
    </source>
</evidence>
<gene>
    <name evidence="2" type="ORF">CJN711_LOCUS1739</name>
</gene>
<feature type="region of interest" description="Disordered" evidence="1">
    <location>
        <begin position="1"/>
        <end position="20"/>
    </location>
</feature>
<feature type="compositionally biased region" description="Polar residues" evidence="1">
    <location>
        <begin position="577"/>
        <end position="593"/>
    </location>
</feature>
<feature type="compositionally biased region" description="Low complexity" evidence="1">
    <location>
        <begin position="389"/>
        <end position="406"/>
    </location>
</feature>
<feature type="compositionally biased region" description="Polar residues" evidence="1">
    <location>
        <begin position="526"/>
        <end position="542"/>
    </location>
</feature>
<dbReference type="EMBL" id="CAJNOV010000113">
    <property type="protein sequence ID" value="CAF0988697.1"/>
    <property type="molecule type" value="Genomic_DNA"/>
</dbReference>
<feature type="compositionally biased region" description="Polar residues" evidence="1">
    <location>
        <begin position="413"/>
        <end position="423"/>
    </location>
</feature>
<feature type="compositionally biased region" description="Low complexity" evidence="1">
    <location>
        <begin position="505"/>
        <end position="519"/>
    </location>
</feature>
<feature type="compositionally biased region" description="Polar residues" evidence="1">
    <location>
        <begin position="486"/>
        <end position="498"/>
    </location>
</feature>
<comment type="caution">
    <text evidence="2">The sequence shown here is derived from an EMBL/GenBank/DDBJ whole genome shotgun (WGS) entry which is preliminary data.</text>
</comment>
<evidence type="ECO:0000313" key="2">
    <source>
        <dbReference type="EMBL" id="CAF0988697.1"/>
    </source>
</evidence>
<reference evidence="2" key="1">
    <citation type="submission" date="2021-02" db="EMBL/GenBank/DDBJ databases">
        <authorList>
            <person name="Nowell W R."/>
        </authorList>
    </citation>
    <scope>NUCLEOTIDE SEQUENCE</scope>
</reference>
<proteinExistence type="predicted"/>
<feature type="compositionally biased region" description="Polar residues" evidence="1">
    <location>
        <begin position="1"/>
        <end position="12"/>
    </location>
</feature>
<feature type="region of interest" description="Disordered" evidence="1">
    <location>
        <begin position="481"/>
        <end position="608"/>
    </location>
</feature>
<name>A0A814G3P3_9BILA</name>
<feature type="compositionally biased region" description="Low complexity" evidence="1">
    <location>
        <begin position="554"/>
        <end position="567"/>
    </location>
</feature>